<feature type="chain" id="PRO_5016190390" evidence="2">
    <location>
        <begin position="21"/>
        <end position="466"/>
    </location>
</feature>
<evidence type="ECO:0000256" key="3">
    <source>
        <dbReference type="SAM" id="Coils"/>
    </source>
</evidence>
<dbReference type="InterPro" id="IPR010131">
    <property type="entry name" value="MdtP/NodT-like"/>
</dbReference>
<keyword evidence="2" id="KW-0732">Signal</keyword>
<dbReference type="InterPro" id="IPR003423">
    <property type="entry name" value="OMP_efflux"/>
</dbReference>
<dbReference type="OrthoDB" id="9770517at2"/>
<sequence>MKPWRSALALSAAALLSACAVGPDYRAPANTPGQGAFVAAAQGPFSAEQPPGDWWRLYQDPTLDGLVADALANNRDIAVATANLAQVRAILSEARTARLPGTQVTGSAARVRQPNPLTGQAMEIDTSSLGLDVSYEVDLFGRVGRSIEAARAETQAAEAALEVVRVSVAAETARAYADACGANAQLAVAQRTVGVQQESAQLTQTILRAGRGTGLDVASANAQLESTRASIPPLEAARDAALFRLAVLTGRPPAEASTAARACLRPPQIVSPIPVGDGAALLRRRPDVRQAERRLAASTARIGVATASLYPSISLGGSIATAGGMFQEFGDDYQFSVGPLISWTFPNILAARARIAQAGAAAEGALATFEQTNLVALQETETALSAYARELDRRNALRRARDQGARAVELSRLRYREGADSFLSVLDAERTLANLEAQLAQSETAVTSTQITLFKALGGGWSQTAS</sequence>
<dbReference type="SUPFAM" id="SSF56954">
    <property type="entry name" value="Outer membrane efflux proteins (OEP)"/>
    <property type="match status" value="1"/>
</dbReference>
<dbReference type="GO" id="GO:0005886">
    <property type="term" value="C:plasma membrane"/>
    <property type="evidence" value="ECO:0007669"/>
    <property type="project" value="UniProtKB-SubCell"/>
</dbReference>
<keyword evidence="2" id="KW-1134">Transmembrane beta strand</keyword>
<dbReference type="PANTHER" id="PTHR30203:SF21">
    <property type="entry name" value="OUTER MEMBRANE COMPONENT OF MULTIDRUG EFFLUX PUMP-RELATED"/>
    <property type="match status" value="1"/>
</dbReference>
<feature type="signal peptide" evidence="2">
    <location>
        <begin position="1"/>
        <end position="20"/>
    </location>
</feature>
<dbReference type="Gene3D" id="1.20.1600.10">
    <property type="entry name" value="Outer membrane efflux proteins (OEP)"/>
    <property type="match status" value="1"/>
</dbReference>
<keyword evidence="5" id="KW-1185">Reference proteome</keyword>
<dbReference type="AlphaFoldDB" id="A0A328ACP9"/>
<keyword evidence="2" id="KW-0812">Transmembrane</keyword>
<keyword evidence="2" id="KW-0564">Palmitate</keyword>
<proteinExistence type="inferred from homology"/>
<dbReference type="PANTHER" id="PTHR30203">
    <property type="entry name" value="OUTER MEMBRANE CATION EFFLUX PROTEIN"/>
    <property type="match status" value="1"/>
</dbReference>
<comment type="subcellular location">
    <subcellularLocation>
        <location evidence="2">Cell membrane</location>
        <topology evidence="2">Lipid-anchor</topology>
    </subcellularLocation>
</comment>
<reference evidence="5" key="1">
    <citation type="submission" date="2018-05" db="EMBL/GenBank/DDBJ databases">
        <authorList>
            <person name="Li X."/>
        </authorList>
    </citation>
    <scope>NUCLEOTIDE SEQUENCE [LARGE SCALE GENOMIC DNA]</scope>
    <source>
        <strain evidence="5">YIM 73061</strain>
    </source>
</reference>
<dbReference type="PROSITE" id="PS51257">
    <property type="entry name" value="PROKAR_LIPOPROTEIN"/>
    <property type="match status" value="1"/>
</dbReference>
<evidence type="ECO:0000256" key="1">
    <source>
        <dbReference type="ARBA" id="ARBA00007613"/>
    </source>
</evidence>
<gene>
    <name evidence="4" type="ORF">DJ018_14125</name>
</gene>
<evidence type="ECO:0000313" key="4">
    <source>
        <dbReference type="EMBL" id="RAK52431.1"/>
    </source>
</evidence>
<dbReference type="EMBL" id="QFYR01000003">
    <property type="protein sequence ID" value="RAK52431.1"/>
    <property type="molecule type" value="Genomic_DNA"/>
</dbReference>
<comment type="similarity">
    <text evidence="1 2">Belongs to the outer membrane factor (OMF) (TC 1.B.17) family.</text>
</comment>
<dbReference type="NCBIfam" id="TIGR01845">
    <property type="entry name" value="outer_NodT"/>
    <property type="match status" value="1"/>
</dbReference>
<keyword evidence="3" id="KW-0175">Coiled coil</keyword>
<dbReference type="GO" id="GO:0015562">
    <property type="term" value="F:efflux transmembrane transporter activity"/>
    <property type="evidence" value="ECO:0007669"/>
    <property type="project" value="InterPro"/>
</dbReference>
<dbReference type="Pfam" id="PF02321">
    <property type="entry name" value="OEP"/>
    <property type="match status" value="2"/>
</dbReference>
<feature type="coiled-coil region" evidence="3">
    <location>
        <begin position="425"/>
        <end position="452"/>
    </location>
</feature>
<evidence type="ECO:0000313" key="5">
    <source>
        <dbReference type="Proteomes" id="UP000249725"/>
    </source>
</evidence>
<evidence type="ECO:0000256" key="2">
    <source>
        <dbReference type="RuleBase" id="RU362097"/>
    </source>
</evidence>
<dbReference type="Proteomes" id="UP000249725">
    <property type="component" value="Unassembled WGS sequence"/>
</dbReference>
<keyword evidence="2" id="KW-0449">Lipoprotein</keyword>
<protein>
    <submittedName>
        <fullName evidence="4">TolC family protein</fullName>
    </submittedName>
</protein>
<dbReference type="Gene3D" id="2.20.200.10">
    <property type="entry name" value="Outer membrane efflux proteins (OEP)"/>
    <property type="match status" value="1"/>
</dbReference>
<keyword evidence="2" id="KW-0472">Membrane</keyword>
<organism evidence="4 5">
    <name type="scientific">Phenylobacterium deserti</name>
    <dbReference type="NCBI Taxonomy" id="1914756"/>
    <lineage>
        <taxon>Bacteria</taxon>
        <taxon>Pseudomonadati</taxon>
        <taxon>Pseudomonadota</taxon>
        <taxon>Alphaproteobacteria</taxon>
        <taxon>Caulobacterales</taxon>
        <taxon>Caulobacteraceae</taxon>
        <taxon>Phenylobacterium</taxon>
    </lineage>
</organism>
<name>A0A328ACP9_9CAUL</name>
<accession>A0A328ACP9</accession>
<comment type="caution">
    <text evidence="4">The sequence shown here is derived from an EMBL/GenBank/DDBJ whole genome shotgun (WGS) entry which is preliminary data.</text>
</comment>